<dbReference type="InterPro" id="IPR011990">
    <property type="entry name" value="TPR-like_helical_dom_sf"/>
</dbReference>
<accession>A0AAW9S6T5</accession>
<sequence>MARHFLLLVLFFVTFAANAQNAKSLIKKLHEHNFEKVKSKLDKTLEKDSFNVVALYISSLYYADTANQTHYQSESAYTYALAAIESFRNIDPKEQEKLEKDGLTHQVLTQHKEKLEQLAFHHADSVHSLAAYQLFIDLYPTAIQFDQAITQRDSLAYSQAKQEDSYESYRKFLDAYPQAAQAEKAQARYDLLLYRAKTNPVSIAKLEKFIQSYPNNPYRQEAEKKLYFLFVDQHQLHRYQEFVKRYPENIYAERAWKWLWFLSPDKISFQYQYPDFPDKDFLNRHLTLQHTKLFPFVKEGKIGFIDSQGKEQIEPYLSGIQEDHLCEYVDQDFIITEKLTLFGAVDKAGRKIADCLYQHVEFFAPGALKIQQKEGIGLYHKAGFSLIEPHYQALEPAGSYLVKAKQNDKWGLVSYYDSLVLPFQYDRIEVLNDQVAALYKAGKIAIAPIHDLLQRKVKDPVFGLDGYELTHENFLQVQKGDQYGIQSVEGRTIVPTEALAVEEITAGWLVHYQAGQVLYNKKGLLISPLHYKDVLPSEKVFGVKPEDKWGVIDQKGQMIIQPLYDTLYFIGDDGILLERDHKKFGYFYQENLTDLSKYSKLTVQVSTFHYENKTDTVPFIIARDKSRKEGLLTGKGNVLIQNKYNEMSFITDSTLLVDQWGKKGLVSLRGKTMIAPRYQGVMPYEEHFYAIFQNKKFGLYNARFNQLINPGYDALLKRYNSSDTLLIAKKGNFGLINLANETITPFQFDAIHYWSDSVMLVQQQAKWKLYNFQRNYFLPETFDSFEYLRNDAHEVVILTYRSTGYGVLSNRYGRIIQEEYSDILNLGTPEEPVYFVEKSVSQAGLFIVLYINQEGKIIKEQVLKEEDYEKIVCLD</sequence>
<evidence type="ECO:0000313" key="3">
    <source>
        <dbReference type="Proteomes" id="UP001403385"/>
    </source>
</evidence>
<dbReference type="Gene3D" id="1.25.40.10">
    <property type="entry name" value="Tetratricopeptide repeat domain"/>
    <property type="match status" value="1"/>
</dbReference>
<reference evidence="2 3" key="1">
    <citation type="submission" date="2024-04" db="EMBL/GenBank/DDBJ databases">
        <title>Novel genus in family Flammeovirgaceae.</title>
        <authorList>
            <person name="Nguyen T.H."/>
            <person name="Vuong T.Q."/>
            <person name="Le H."/>
            <person name="Kim S.-G."/>
        </authorList>
    </citation>
    <scope>NUCLEOTIDE SEQUENCE [LARGE SCALE GENOMIC DNA]</scope>
    <source>
        <strain evidence="2 3">JCM 23209</strain>
    </source>
</reference>
<dbReference type="EMBL" id="JBDKWZ010000001">
    <property type="protein sequence ID" value="MEN7546471.1"/>
    <property type="molecule type" value="Genomic_DNA"/>
</dbReference>
<keyword evidence="3" id="KW-1185">Reference proteome</keyword>
<feature type="signal peptide" evidence="1">
    <location>
        <begin position="1"/>
        <end position="19"/>
    </location>
</feature>
<evidence type="ECO:0000313" key="2">
    <source>
        <dbReference type="EMBL" id="MEN7546471.1"/>
    </source>
</evidence>
<name>A0AAW9S6T5_9BACT</name>
<evidence type="ECO:0000256" key="1">
    <source>
        <dbReference type="SAM" id="SignalP"/>
    </source>
</evidence>
<gene>
    <name evidence="2" type="ORF">AAG747_01040</name>
</gene>
<dbReference type="Proteomes" id="UP001403385">
    <property type="component" value="Unassembled WGS sequence"/>
</dbReference>
<proteinExistence type="predicted"/>
<dbReference type="Pfam" id="PF14903">
    <property type="entry name" value="WG_beta_rep"/>
    <property type="match status" value="2"/>
</dbReference>
<keyword evidence="1" id="KW-0732">Signal</keyword>
<dbReference type="AlphaFoldDB" id="A0AAW9S6T5"/>
<dbReference type="PANTHER" id="PTHR37841:SF1">
    <property type="entry name" value="DUF3298 DOMAIN-CONTAINING PROTEIN"/>
    <property type="match status" value="1"/>
</dbReference>
<dbReference type="RefSeq" id="WP_346819258.1">
    <property type="nucleotide sequence ID" value="NZ_JBDKWZ010000001.1"/>
</dbReference>
<dbReference type="InterPro" id="IPR032774">
    <property type="entry name" value="WG_beta_rep"/>
</dbReference>
<dbReference type="PANTHER" id="PTHR37841">
    <property type="entry name" value="GLR2918 PROTEIN"/>
    <property type="match status" value="1"/>
</dbReference>
<protein>
    <submittedName>
        <fullName evidence="2">WG repeat-containing protein</fullName>
    </submittedName>
</protein>
<comment type="caution">
    <text evidence="2">The sequence shown here is derived from an EMBL/GenBank/DDBJ whole genome shotgun (WGS) entry which is preliminary data.</text>
</comment>
<organism evidence="2 3">
    <name type="scientific">Rapidithrix thailandica</name>
    <dbReference type="NCBI Taxonomy" id="413964"/>
    <lineage>
        <taxon>Bacteria</taxon>
        <taxon>Pseudomonadati</taxon>
        <taxon>Bacteroidota</taxon>
        <taxon>Cytophagia</taxon>
        <taxon>Cytophagales</taxon>
        <taxon>Flammeovirgaceae</taxon>
        <taxon>Rapidithrix</taxon>
    </lineage>
</organism>
<feature type="chain" id="PRO_5043454808" evidence="1">
    <location>
        <begin position="20"/>
        <end position="875"/>
    </location>
</feature>